<proteinExistence type="predicted"/>
<dbReference type="OrthoDB" id="9812956at2"/>
<keyword evidence="2" id="KW-1185">Reference proteome</keyword>
<dbReference type="RefSeq" id="WP_076489580.1">
    <property type="nucleotide sequence ID" value="NZ_FTMS01000017.1"/>
</dbReference>
<protein>
    <submittedName>
        <fullName evidence="1">ABC-type uncharacterized transport system, substrate-binding protein</fullName>
    </submittedName>
</protein>
<reference evidence="1 2" key="1">
    <citation type="submission" date="2017-01" db="EMBL/GenBank/DDBJ databases">
        <authorList>
            <person name="Mah S.A."/>
            <person name="Swanson W.J."/>
            <person name="Moy G.W."/>
            <person name="Vacquier V.D."/>
        </authorList>
    </citation>
    <scope>NUCLEOTIDE SEQUENCE [LARGE SCALE GENOMIC DNA]</scope>
    <source>
        <strain evidence="1 2">ASpG1</strain>
    </source>
</reference>
<evidence type="ECO:0000313" key="1">
    <source>
        <dbReference type="EMBL" id="SIQ87139.1"/>
    </source>
</evidence>
<dbReference type="STRING" id="159291.SAMN05920897_1174"/>
<dbReference type="AlphaFoldDB" id="A0A1N6WAG3"/>
<dbReference type="Pfam" id="PF06226">
    <property type="entry name" value="DUF1007"/>
    <property type="match status" value="1"/>
</dbReference>
<dbReference type="Proteomes" id="UP000186400">
    <property type="component" value="Unassembled WGS sequence"/>
</dbReference>
<gene>
    <name evidence="1" type="ORF">SAMN05920897_1174</name>
</gene>
<name>A0A1N6WAG3_9SPIO</name>
<dbReference type="EMBL" id="FTMS01000017">
    <property type="protein sequence ID" value="SIQ87139.1"/>
    <property type="molecule type" value="Genomic_DNA"/>
</dbReference>
<dbReference type="InterPro" id="IPR010412">
    <property type="entry name" value="DUF1007"/>
</dbReference>
<evidence type="ECO:0000313" key="2">
    <source>
        <dbReference type="Proteomes" id="UP000186400"/>
    </source>
</evidence>
<accession>A0A1N6WAG3</accession>
<organism evidence="1 2">
    <name type="scientific">Alkalispirochaeta americana</name>
    <dbReference type="NCBI Taxonomy" id="159291"/>
    <lineage>
        <taxon>Bacteria</taxon>
        <taxon>Pseudomonadati</taxon>
        <taxon>Spirochaetota</taxon>
        <taxon>Spirochaetia</taxon>
        <taxon>Spirochaetales</taxon>
        <taxon>Spirochaetaceae</taxon>
        <taxon>Alkalispirochaeta</taxon>
    </lineage>
</organism>
<sequence length="207" mass="23958">MPVRDSSRGTLFSLISVLFLVVSGTSLGAHPHIWVDSRIEVRVAEASLEAVRAYWTFDPFFSEMILFDYGRPQGEGGAFTAVQVEAIRQGAFENLRHYGFFTILRVDGERRTVERVENFSTFLDDEESLVYAFDIPLRIPVSSAGTELAVSMYDETFFTDMMFSDPYATVSGDHQVRYRKERIREVHSIPIWGEMNRETVQFRFWRR</sequence>